<gene>
    <name evidence="2" type="ORF">E5225_01175</name>
</gene>
<accession>A0A4P7SIS4</accession>
<dbReference type="Proteomes" id="UP000296469">
    <property type="component" value="Chromosome"/>
</dbReference>
<name>A0A4P7SIS4_9CELL</name>
<feature type="transmembrane region" description="Helical" evidence="1">
    <location>
        <begin position="56"/>
        <end position="76"/>
    </location>
</feature>
<proteinExistence type="predicted"/>
<keyword evidence="1" id="KW-1133">Transmembrane helix</keyword>
<keyword evidence="3" id="KW-1185">Reference proteome</keyword>
<protein>
    <submittedName>
        <fullName evidence="2">Uncharacterized protein</fullName>
    </submittedName>
</protein>
<evidence type="ECO:0000256" key="1">
    <source>
        <dbReference type="SAM" id="Phobius"/>
    </source>
</evidence>
<dbReference type="RefSeq" id="WP_135972243.1">
    <property type="nucleotide sequence ID" value="NZ_CP039291.1"/>
</dbReference>
<evidence type="ECO:0000313" key="2">
    <source>
        <dbReference type="EMBL" id="QCB92373.1"/>
    </source>
</evidence>
<dbReference type="AlphaFoldDB" id="A0A4P7SIS4"/>
<dbReference type="EMBL" id="CP039291">
    <property type="protein sequence ID" value="QCB92373.1"/>
    <property type="molecule type" value="Genomic_DNA"/>
</dbReference>
<reference evidence="2 3" key="1">
    <citation type="submission" date="2019-04" db="EMBL/GenBank/DDBJ databases">
        <title>Isolation and identification of Cellulomonas shaoxiangyii sp. Nov. isolated from feces of the Tibetan antelopes (Pantholops hodgsonii) in the Qinghai-Tibet plateau of China.</title>
        <authorList>
            <person name="Tian Z."/>
        </authorList>
    </citation>
    <scope>NUCLEOTIDE SEQUENCE [LARGE SCALE GENOMIC DNA]</scope>
    <source>
        <strain evidence="2 3">Z28</strain>
    </source>
</reference>
<organism evidence="2 3">
    <name type="scientific">Cellulomonas shaoxiangyii</name>
    <dbReference type="NCBI Taxonomy" id="2566013"/>
    <lineage>
        <taxon>Bacteria</taxon>
        <taxon>Bacillati</taxon>
        <taxon>Actinomycetota</taxon>
        <taxon>Actinomycetes</taxon>
        <taxon>Micrococcales</taxon>
        <taxon>Cellulomonadaceae</taxon>
        <taxon>Cellulomonas</taxon>
    </lineage>
</organism>
<keyword evidence="1" id="KW-0472">Membrane</keyword>
<dbReference type="KEGG" id="celz:E5225_01175"/>
<evidence type="ECO:0000313" key="3">
    <source>
        <dbReference type="Proteomes" id="UP000296469"/>
    </source>
</evidence>
<keyword evidence="1" id="KW-0812">Transmembrane</keyword>
<sequence length="79" mass="7948">MRAVSDVAFIVGLLLLLVGAVRTIGASGQLGVLRGRRPGPAAAPGQVRRVRQPRGWSPWVLAGAGLVAVAALAAALSPS</sequence>